<dbReference type="Gene3D" id="3.30.559.10">
    <property type="entry name" value="Chloramphenicol acetyltransferase-like domain"/>
    <property type="match status" value="2"/>
</dbReference>
<keyword evidence="2" id="KW-1185">Reference proteome</keyword>
<sequence length="529" mass="60722">MRPDPAIFDHTEGIIISSDDSDVIEITGSASQRRSSTSFDPRLDELPVIESRRTSAEDILNLTLELSPLEQSAPRRYIRIAMALPWAQHDNFLSMQLEEVRKFIGEAFFKTLQHWPFLGGCFYPSTRDASKLKLRYPENLDRRELTRLVRIQAPDESNTIIRGNLYRLEMETFGKERFVWEDDPEYGDWFPPVTVKISFVDSVIVLGFAFSEVIFDGEFLQNFFRQFTRNTYGANDKPFGVGRRSLPEVIDGKGDMELFPCYDWSCGIPEYPTPRKNLRCQVITLDSRAVQGLYGAVQEVITSEKTGGVALYEDCILAMFWVAIMRTRFQNGRFGSRDLGRVNYSVPGASHTRNLRRIDPQHCSNSTITVVASCSAQDLIRAPNDPHDSLPRQMRPEDVALAAQLLRSALQEFNVHHLCQLTALKNTTSPIEERAAYERALRRHTDSLTFENWICYGTDYAARIPFAQDQKTFFFPCNDHIREGTAILLPRKGQYWGNENWNVCVCLAEDDLGMLLHNLEREGWWKSNK</sequence>
<accession>A0A9P5H559</accession>
<gene>
    <name evidence="1" type="ORF">G7Z17_g10277</name>
</gene>
<dbReference type="OrthoDB" id="1862401at2759"/>
<evidence type="ECO:0000313" key="1">
    <source>
        <dbReference type="EMBL" id="KAF7544031.1"/>
    </source>
</evidence>
<name>A0A9P5H559_9HYPO</name>
<reference evidence="1" key="1">
    <citation type="submission" date="2020-03" db="EMBL/GenBank/DDBJ databases">
        <title>Draft Genome Sequence of Cylindrodendrum hubeiense.</title>
        <authorList>
            <person name="Buettner E."/>
            <person name="Kellner H."/>
        </authorList>
    </citation>
    <scope>NUCLEOTIDE SEQUENCE</scope>
    <source>
        <strain evidence="1">IHI 201604</strain>
    </source>
</reference>
<dbReference type="EMBL" id="JAANBB010000326">
    <property type="protein sequence ID" value="KAF7544031.1"/>
    <property type="molecule type" value="Genomic_DNA"/>
</dbReference>
<proteinExistence type="predicted"/>
<dbReference type="Proteomes" id="UP000722485">
    <property type="component" value="Unassembled WGS sequence"/>
</dbReference>
<dbReference type="AlphaFoldDB" id="A0A9P5H559"/>
<dbReference type="InterPro" id="IPR023213">
    <property type="entry name" value="CAT-like_dom_sf"/>
</dbReference>
<comment type="caution">
    <text evidence="1">The sequence shown here is derived from an EMBL/GenBank/DDBJ whole genome shotgun (WGS) entry which is preliminary data.</text>
</comment>
<protein>
    <submittedName>
        <fullName evidence="1">Uncharacterized protein</fullName>
    </submittedName>
</protein>
<organism evidence="1 2">
    <name type="scientific">Cylindrodendrum hubeiense</name>
    <dbReference type="NCBI Taxonomy" id="595255"/>
    <lineage>
        <taxon>Eukaryota</taxon>
        <taxon>Fungi</taxon>
        <taxon>Dikarya</taxon>
        <taxon>Ascomycota</taxon>
        <taxon>Pezizomycotina</taxon>
        <taxon>Sordariomycetes</taxon>
        <taxon>Hypocreomycetidae</taxon>
        <taxon>Hypocreales</taxon>
        <taxon>Nectriaceae</taxon>
        <taxon>Cylindrodendrum</taxon>
    </lineage>
</organism>
<evidence type="ECO:0000313" key="2">
    <source>
        <dbReference type="Proteomes" id="UP000722485"/>
    </source>
</evidence>